<accession>A0A8H4VYY4</accession>
<keyword evidence="2" id="KW-1185">Reference proteome</keyword>
<dbReference type="Proteomes" id="UP000566819">
    <property type="component" value="Unassembled WGS sequence"/>
</dbReference>
<protein>
    <submittedName>
        <fullName evidence="1">Uncharacterized protein</fullName>
    </submittedName>
</protein>
<proteinExistence type="predicted"/>
<organism evidence="1 2">
    <name type="scientific">Cudoniella acicularis</name>
    <dbReference type="NCBI Taxonomy" id="354080"/>
    <lineage>
        <taxon>Eukaryota</taxon>
        <taxon>Fungi</taxon>
        <taxon>Dikarya</taxon>
        <taxon>Ascomycota</taxon>
        <taxon>Pezizomycotina</taxon>
        <taxon>Leotiomycetes</taxon>
        <taxon>Helotiales</taxon>
        <taxon>Tricladiaceae</taxon>
        <taxon>Cudoniella</taxon>
    </lineage>
</organism>
<gene>
    <name evidence="1" type="ORF">G7Y89_g12664</name>
</gene>
<name>A0A8H4VYY4_9HELO</name>
<dbReference type="AlphaFoldDB" id="A0A8H4VYY4"/>
<reference evidence="1 2" key="1">
    <citation type="submission" date="2020-03" db="EMBL/GenBank/DDBJ databases">
        <title>Draft Genome Sequence of Cudoniella acicularis.</title>
        <authorList>
            <person name="Buettner E."/>
            <person name="Kellner H."/>
        </authorList>
    </citation>
    <scope>NUCLEOTIDE SEQUENCE [LARGE SCALE GENOMIC DNA]</scope>
    <source>
        <strain evidence="1 2">DSM 108380</strain>
    </source>
</reference>
<comment type="caution">
    <text evidence="1">The sequence shown here is derived from an EMBL/GenBank/DDBJ whole genome shotgun (WGS) entry which is preliminary data.</text>
</comment>
<evidence type="ECO:0000313" key="2">
    <source>
        <dbReference type="Proteomes" id="UP000566819"/>
    </source>
</evidence>
<evidence type="ECO:0000313" key="1">
    <source>
        <dbReference type="EMBL" id="KAF4625500.1"/>
    </source>
</evidence>
<sequence length="186" mass="21082">MLYIQVRDFLLMHKVDVSYNAMMADLRWDELLRVAERIMEEGEEVAQQQSLAERLEGLFTNLSMEEVGCHPECGIYGRLFGEDGKLQREGGEMRPPEIPLRLLCGHVFGQEYLLKETPGESESLLHVYQLCGFDFGVNFREELAEQAPGHGQASDLALETRSEVGPSFTSEFVPTFGEDDGYEAPW</sequence>
<dbReference type="EMBL" id="JAAMPI010001363">
    <property type="protein sequence ID" value="KAF4625500.1"/>
    <property type="molecule type" value="Genomic_DNA"/>
</dbReference>